<dbReference type="EMBL" id="CP027062">
    <property type="protein sequence ID" value="AVI52408.1"/>
    <property type="molecule type" value="Genomic_DNA"/>
</dbReference>
<dbReference type="AlphaFoldDB" id="A0A2S0I0L5"/>
<dbReference type="OrthoDB" id="9813621at2"/>
<name>A0A2S0I0L5_9FLAO</name>
<keyword evidence="1" id="KW-0812">Transmembrane</keyword>
<protein>
    <submittedName>
        <fullName evidence="2">Uncharacterized protein</fullName>
    </submittedName>
</protein>
<keyword evidence="1" id="KW-1133">Transmembrane helix</keyword>
<dbReference type="KEGG" id="aue:C5O00_10515"/>
<evidence type="ECO:0000313" key="2">
    <source>
        <dbReference type="EMBL" id="AVI52408.1"/>
    </source>
</evidence>
<feature type="transmembrane region" description="Helical" evidence="1">
    <location>
        <begin position="7"/>
        <end position="26"/>
    </location>
</feature>
<evidence type="ECO:0000313" key="3">
    <source>
        <dbReference type="Proteomes" id="UP000238442"/>
    </source>
</evidence>
<feature type="transmembrane region" description="Helical" evidence="1">
    <location>
        <begin position="32"/>
        <end position="53"/>
    </location>
</feature>
<proteinExistence type="predicted"/>
<organism evidence="2 3">
    <name type="scientific">Pukyongia salina</name>
    <dbReference type="NCBI Taxonomy" id="2094025"/>
    <lineage>
        <taxon>Bacteria</taxon>
        <taxon>Pseudomonadati</taxon>
        <taxon>Bacteroidota</taxon>
        <taxon>Flavobacteriia</taxon>
        <taxon>Flavobacteriales</taxon>
        <taxon>Flavobacteriaceae</taxon>
        <taxon>Pukyongia</taxon>
    </lineage>
</organism>
<reference evidence="2 3" key="1">
    <citation type="submission" date="2018-02" db="EMBL/GenBank/DDBJ databases">
        <title>Genomic analysis of the strain RR4-38 isolated from a seawater recirculating aquaculture system.</title>
        <authorList>
            <person name="Kim Y.-S."/>
            <person name="Jang Y.H."/>
            <person name="Kim K.-H."/>
        </authorList>
    </citation>
    <scope>NUCLEOTIDE SEQUENCE [LARGE SCALE GENOMIC DNA]</scope>
    <source>
        <strain evidence="2 3">RR4-38</strain>
    </source>
</reference>
<feature type="transmembrane region" description="Helical" evidence="1">
    <location>
        <begin position="65"/>
        <end position="88"/>
    </location>
</feature>
<evidence type="ECO:0000256" key="1">
    <source>
        <dbReference type="SAM" id="Phobius"/>
    </source>
</evidence>
<dbReference type="Proteomes" id="UP000238442">
    <property type="component" value="Chromosome"/>
</dbReference>
<accession>A0A2S0I0L5</accession>
<sequence>MKKRSVIVISLVVLLILLIPLIGMQFTENIKWGPMDFLVAAVLLFGVGFVLDLTLRKIKKPRSRVLISIAIIVLFLLIWAELAVGVFGTPLAGN</sequence>
<gene>
    <name evidence="2" type="ORF">C5O00_10515</name>
</gene>
<keyword evidence="1" id="KW-0472">Membrane</keyword>
<keyword evidence="3" id="KW-1185">Reference proteome</keyword>